<dbReference type="AlphaFoldDB" id="A0A8K0AAF4"/>
<protein>
    <submittedName>
        <fullName evidence="1">Hypp4741 protein</fullName>
    </submittedName>
</protein>
<sequence>MTALEELDFVPWETVYLDNTEVMIITAMMSRLPVLRMFGLWNIGMEAAGFRAFMEAAKEHPTLTEIR</sequence>
<proteinExistence type="predicted"/>
<name>A0A8K0AAF4_BRALA</name>
<accession>A0A8K0AAF4</accession>
<dbReference type="EMBL" id="OV696693">
    <property type="protein sequence ID" value="CAH1271967.1"/>
    <property type="molecule type" value="Genomic_DNA"/>
</dbReference>
<gene>
    <name evidence="1" type="primary">Hypp4741</name>
    <name evidence="1" type="ORF">BLAG_LOCUS23770</name>
</gene>
<dbReference type="Proteomes" id="UP000838412">
    <property type="component" value="Chromosome 8"/>
</dbReference>
<evidence type="ECO:0000313" key="2">
    <source>
        <dbReference type="Proteomes" id="UP000838412"/>
    </source>
</evidence>
<evidence type="ECO:0000313" key="1">
    <source>
        <dbReference type="EMBL" id="CAH1271967.1"/>
    </source>
</evidence>
<reference evidence="1" key="1">
    <citation type="submission" date="2022-01" db="EMBL/GenBank/DDBJ databases">
        <authorList>
            <person name="Braso-Vives M."/>
        </authorList>
    </citation>
    <scope>NUCLEOTIDE SEQUENCE</scope>
</reference>
<keyword evidence="2" id="KW-1185">Reference proteome</keyword>
<organism evidence="1 2">
    <name type="scientific">Branchiostoma lanceolatum</name>
    <name type="common">Common lancelet</name>
    <name type="synonym">Amphioxus lanceolatum</name>
    <dbReference type="NCBI Taxonomy" id="7740"/>
    <lineage>
        <taxon>Eukaryota</taxon>
        <taxon>Metazoa</taxon>
        <taxon>Chordata</taxon>
        <taxon>Cephalochordata</taxon>
        <taxon>Leptocardii</taxon>
        <taxon>Amphioxiformes</taxon>
        <taxon>Branchiostomatidae</taxon>
        <taxon>Branchiostoma</taxon>
    </lineage>
</organism>